<dbReference type="CDD" id="cd12151">
    <property type="entry name" value="F1-ATPase_gamma"/>
    <property type="match status" value="1"/>
</dbReference>
<dbReference type="PROSITE" id="PS00153">
    <property type="entry name" value="ATPASE_GAMMA"/>
    <property type="match status" value="1"/>
</dbReference>
<keyword evidence="4 11" id="KW-0375">Hydrogen ion transport</keyword>
<organism evidence="12 13">
    <name type="scientific">Brachionus plicatilis</name>
    <name type="common">Marine rotifer</name>
    <name type="synonym">Brachionus muelleri</name>
    <dbReference type="NCBI Taxonomy" id="10195"/>
    <lineage>
        <taxon>Eukaryota</taxon>
        <taxon>Metazoa</taxon>
        <taxon>Spiralia</taxon>
        <taxon>Gnathifera</taxon>
        <taxon>Rotifera</taxon>
        <taxon>Eurotatoria</taxon>
        <taxon>Monogononta</taxon>
        <taxon>Pseudotrocha</taxon>
        <taxon>Ploima</taxon>
        <taxon>Brachionidae</taxon>
        <taxon>Brachionus</taxon>
    </lineage>
</organism>
<dbReference type="STRING" id="10195.A0A3M7SU40"/>
<dbReference type="Proteomes" id="UP000276133">
    <property type="component" value="Unassembled WGS sequence"/>
</dbReference>
<evidence type="ECO:0000256" key="6">
    <source>
        <dbReference type="ARBA" id="ARBA00023065"/>
    </source>
</evidence>
<evidence type="ECO:0000256" key="5">
    <source>
        <dbReference type="ARBA" id="ARBA00022792"/>
    </source>
</evidence>
<evidence type="ECO:0000256" key="9">
    <source>
        <dbReference type="ARBA" id="ARBA00023196"/>
    </source>
</evidence>
<dbReference type="PIRSF" id="PIRSF039089">
    <property type="entry name" value="ATP_synthase_gamma"/>
    <property type="match status" value="1"/>
</dbReference>
<dbReference type="InterPro" id="IPR035968">
    <property type="entry name" value="ATP_synth_F1_ATPase_gsu"/>
</dbReference>
<dbReference type="AlphaFoldDB" id="A0A3M7SU40"/>
<keyword evidence="6 11" id="KW-0406">Ion transport</keyword>
<comment type="similarity">
    <text evidence="2 11">Belongs to the ATPase gamma chain family.</text>
</comment>
<comment type="subcellular location">
    <subcellularLocation>
        <location evidence="1">Mitochondrion inner membrane</location>
        <topology evidence="1">Peripheral membrane protein</topology>
    </subcellularLocation>
</comment>
<keyword evidence="3 11" id="KW-0813">Transport</keyword>
<evidence type="ECO:0000256" key="3">
    <source>
        <dbReference type="ARBA" id="ARBA00022448"/>
    </source>
</evidence>
<protein>
    <recommendedName>
        <fullName evidence="11">ATP synthase subunit gamma</fullName>
    </recommendedName>
</protein>
<dbReference type="GO" id="GO:0005743">
    <property type="term" value="C:mitochondrial inner membrane"/>
    <property type="evidence" value="ECO:0007669"/>
    <property type="project" value="UniProtKB-SubCell"/>
</dbReference>
<accession>A0A3M7SU40</accession>
<dbReference type="InterPro" id="IPR000131">
    <property type="entry name" value="ATP_synth_F1_gsu"/>
</dbReference>
<keyword evidence="7" id="KW-0496">Mitochondrion</keyword>
<dbReference type="EMBL" id="REGN01000772">
    <property type="protein sequence ID" value="RNA39219.1"/>
    <property type="molecule type" value="Genomic_DNA"/>
</dbReference>
<comment type="caution">
    <text evidence="12">The sequence shown here is derived from an EMBL/GenBank/DDBJ whole genome shotgun (WGS) entry which is preliminary data.</text>
</comment>
<dbReference type="GO" id="GO:0046933">
    <property type="term" value="F:proton-transporting ATP synthase activity, rotational mechanism"/>
    <property type="evidence" value="ECO:0007669"/>
    <property type="project" value="InterPro"/>
</dbReference>
<dbReference type="PANTHER" id="PTHR11693:SF22">
    <property type="entry name" value="ATP SYNTHASE SUBUNIT GAMMA, MITOCHONDRIAL"/>
    <property type="match status" value="1"/>
</dbReference>
<dbReference type="GO" id="GO:0045259">
    <property type="term" value="C:proton-transporting ATP synthase complex"/>
    <property type="evidence" value="ECO:0007669"/>
    <property type="project" value="UniProtKB-KW"/>
</dbReference>
<evidence type="ECO:0000256" key="7">
    <source>
        <dbReference type="ARBA" id="ARBA00023128"/>
    </source>
</evidence>
<keyword evidence="13" id="KW-1185">Reference proteome</keyword>
<dbReference type="GO" id="GO:0016787">
    <property type="term" value="F:hydrolase activity"/>
    <property type="evidence" value="ECO:0007669"/>
    <property type="project" value="UniProtKB-KW"/>
</dbReference>
<comment type="subunit">
    <text evidence="11">F-type ATPases have 2 components, CF(1) - the catalytic core - and CF(0) - the membrane proton channel. CF(1) and CF(0) have multiple subunits.</text>
</comment>
<evidence type="ECO:0000313" key="12">
    <source>
        <dbReference type="EMBL" id="RNA39219.1"/>
    </source>
</evidence>
<dbReference type="Gene3D" id="1.10.287.80">
    <property type="entry name" value="ATP synthase, gamma subunit, helix hairpin domain"/>
    <property type="match status" value="2"/>
</dbReference>
<dbReference type="Pfam" id="PF00231">
    <property type="entry name" value="ATP-synt"/>
    <property type="match status" value="1"/>
</dbReference>
<dbReference type="NCBIfam" id="TIGR01146">
    <property type="entry name" value="ATPsyn_F1gamma"/>
    <property type="match status" value="1"/>
</dbReference>
<dbReference type="SUPFAM" id="SSF52943">
    <property type="entry name" value="ATP synthase (F1-ATPase), gamma subunit"/>
    <property type="match status" value="1"/>
</dbReference>
<keyword evidence="9 11" id="KW-0139">CF(1)</keyword>
<sequence length="311" mass="34417">TKKTNSQFNSLDRSLKMFGAVSLMTPVYTQARGYATLKDISMRLKSVKNIQKITKSMKMVSAAKYAKAEKDLKATRPYGEATSVFSEQAEVPTEPENVKKHLVVAVTSDRGLCGAIHTSIVKAVKALLAEEKYQNLDTKIVCIGDKSKTMLQRVFASNILFSVNDVGKKNVSFMDASLIANGILNSGYEFDSGEILYNRFKTAISYTTTNQPFYSSNLISSAKNIGVYDSLDAETIKCYQEYQLASMVFYALKENSTSELSSRMSAMDNASKNAGEMIDKLTLYYNRTRQAVITRELIEIISGASALDAKE</sequence>
<evidence type="ECO:0000256" key="1">
    <source>
        <dbReference type="ARBA" id="ARBA00004637"/>
    </source>
</evidence>
<evidence type="ECO:0000256" key="4">
    <source>
        <dbReference type="ARBA" id="ARBA00022781"/>
    </source>
</evidence>
<dbReference type="OrthoDB" id="239812at2759"/>
<reference evidence="12 13" key="1">
    <citation type="journal article" date="2018" name="Sci. Rep.">
        <title>Genomic signatures of local adaptation to the degree of environmental predictability in rotifers.</title>
        <authorList>
            <person name="Franch-Gras L."/>
            <person name="Hahn C."/>
            <person name="Garcia-Roger E.M."/>
            <person name="Carmona M.J."/>
            <person name="Serra M."/>
            <person name="Gomez A."/>
        </authorList>
    </citation>
    <scope>NUCLEOTIDE SEQUENCE [LARGE SCALE GENOMIC DNA]</scope>
    <source>
        <strain evidence="12">HYR1</strain>
    </source>
</reference>
<keyword evidence="10 11" id="KW-0066">ATP synthesis</keyword>
<dbReference type="InterPro" id="IPR023632">
    <property type="entry name" value="ATP_synth_F1_gsu_CS"/>
</dbReference>
<evidence type="ECO:0000313" key="13">
    <source>
        <dbReference type="Proteomes" id="UP000276133"/>
    </source>
</evidence>
<evidence type="ECO:0000256" key="8">
    <source>
        <dbReference type="ARBA" id="ARBA00023136"/>
    </source>
</evidence>
<feature type="non-terminal residue" evidence="12">
    <location>
        <position position="1"/>
    </location>
</feature>
<proteinExistence type="inferred from homology"/>
<dbReference type="Gene3D" id="3.40.1380.10">
    <property type="match status" value="1"/>
</dbReference>
<keyword evidence="12" id="KW-0378">Hydrolase</keyword>
<gene>
    <name evidence="12" type="ORF">BpHYR1_025600</name>
</gene>
<dbReference type="PRINTS" id="PR00126">
    <property type="entry name" value="ATPASEGAMMA"/>
</dbReference>
<evidence type="ECO:0000256" key="10">
    <source>
        <dbReference type="ARBA" id="ARBA00023310"/>
    </source>
</evidence>
<evidence type="ECO:0000256" key="11">
    <source>
        <dbReference type="RuleBase" id="RU004001"/>
    </source>
</evidence>
<evidence type="ECO:0000256" key="2">
    <source>
        <dbReference type="ARBA" id="ARBA00007681"/>
    </source>
</evidence>
<name>A0A3M7SU40_BRAPC</name>
<dbReference type="FunFam" id="3.40.1380.10:FF:000003">
    <property type="entry name" value="ATP synthase subunit gamma"/>
    <property type="match status" value="1"/>
</dbReference>
<keyword evidence="8" id="KW-0472">Membrane</keyword>
<keyword evidence="5" id="KW-0999">Mitochondrion inner membrane</keyword>
<dbReference type="PANTHER" id="PTHR11693">
    <property type="entry name" value="ATP SYNTHASE GAMMA CHAIN"/>
    <property type="match status" value="1"/>
</dbReference>